<dbReference type="InterPro" id="IPR016181">
    <property type="entry name" value="Acyl_CoA_acyltransferase"/>
</dbReference>
<evidence type="ECO:0000313" key="2">
    <source>
        <dbReference type="EMBL" id="RYU14155.1"/>
    </source>
</evidence>
<proteinExistence type="predicted"/>
<dbReference type="OrthoDB" id="9775595at2"/>
<keyword evidence="3" id="KW-1185">Reference proteome</keyword>
<dbReference type="PROSITE" id="PS51186">
    <property type="entry name" value="GNAT"/>
    <property type="match status" value="1"/>
</dbReference>
<dbReference type="InterPro" id="IPR000182">
    <property type="entry name" value="GNAT_dom"/>
</dbReference>
<evidence type="ECO:0000259" key="1">
    <source>
        <dbReference type="PROSITE" id="PS51186"/>
    </source>
</evidence>
<evidence type="ECO:0000313" key="3">
    <source>
        <dbReference type="Proteomes" id="UP000291189"/>
    </source>
</evidence>
<comment type="caution">
    <text evidence="2">The sequence shown here is derived from an EMBL/GenBank/DDBJ whole genome shotgun (WGS) entry which is preliminary data.</text>
</comment>
<dbReference type="EMBL" id="SDPU01000012">
    <property type="protein sequence ID" value="RYU14155.1"/>
    <property type="molecule type" value="Genomic_DNA"/>
</dbReference>
<dbReference type="PANTHER" id="PTHR43072">
    <property type="entry name" value="N-ACETYLTRANSFERASE"/>
    <property type="match status" value="1"/>
</dbReference>
<dbReference type="Gene3D" id="3.40.630.30">
    <property type="match status" value="1"/>
</dbReference>
<protein>
    <submittedName>
        <fullName evidence="2">GNAT family N-acetyltransferase</fullName>
    </submittedName>
</protein>
<dbReference type="Pfam" id="PF24553">
    <property type="entry name" value="Rv0428c_C"/>
    <property type="match status" value="1"/>
</dbReference>
<dbReference type="GO" id="GO:0016747">
    <property type="term" value="F:acyltransferase activity, transferring groups other than amino-acyl groups"/>
    <property type="evidence" value="ECO:0007669"/>
    <property type="project" value="InterPro"/>
</dbReference>
<keyword evidence="2" id="KW-0808">Transferase</keyword>
<dbReference type="Proteomes" id="UP000291189">
    <property type="component" value="Unassembled WGS sequence"/>
</dbReference>
<feature type="domain" description="N-acetyltransferase" evidence="1">
    <location>
        <begin position="157"/>
        <end position="296"/>
    </location>
</feature>
<accession>A0A4Q5J8X6</accession>
<dbReference type="SUPFAM" id="SSF55729">
    <property type="entry name" value="Acyl-CoA N-acyltransferases (Nat)"/>
    <property type="match status" value="1"/>
</dbReference>
<organism evidence="2 3">
    <name type="scientific">Nocardioides iriomotensis</name>
    <dbReference type="NCBI Taxonomy" id="715784"/>
    <lineage>
        <taxon>Bacteria</taxon>
        <taxon>Bacillati</taxon>
        <taxon>Actinomycetota</taxon>
        <taxon>Actinomycetes</taxon>
        <taxon>Propionibacteriales</taxon>
        <taxon>Nocardioidaceae</taxon>
        <taxon>Nocardioides</taxon>
    </lineage>
</organism>
<gene>
    <name evidence="2" type="ORF">ETU37_04410</name>
</gene>
<dbReference type="InterPro" id="IPR056935">
    <property type="entry name" value="Rv0428c-like_C"/>
</dbReference>
<dbReference type="AlphaFoldDB" id="A0A4Q5J8X6"/>
<sequence length="296" mass="31274">MTDLLGEMTAWSATSTTVRAEDGSLVEIALADIVSGKPVPPRPSVRLRVSPDRAERLALAGWPAPDSEPLGDWVLRAAGGFSARANSALASGSPGVPFAEAVAAVCAFYDTHGLPAWVQVVVGTDEHRGFEEAGWMHARPGEADSCFQIASTAQVARALRPLVPADAPPAHLAATASDAWLANDSRALRSPGVARAVLEGPADVGFVTVGPTPDDVWAKGRVSAADDWAGFTDVWVDPAQRRRGLALVVVQELVRWAAERGAGTAYLQTRGDNPAALALYDRLGFVTHHEYRYLAP</sequence>
<name>A0A4Q5J8X6_9ACTN</name>
<dbReference type="CDD" id="cd04301">
    <property type="entry name" value="NAT_SF"/>
    <property type="match status" value="1"/>
</dbReference>
<reference evidence="2 3" key="1">
    <citation type="submission" date="2019-01" db="EMBL/GenBank/DDBJ databases">
        <title>Nocardioides guangzhouensis sp. nov., an actinobacterium isolated from soil.</title>
        <authorList>
            <person name="Fu Y."/>
            <person name="Cai Y."/>
            <person name="Lin Z."/>
            <person name="Chen P."/>
        </authorList>
    </citation>
    <scope>NUCLEOTIDE SEQUENCE [LARGE SCALE GENOMIC DNA]</scope>
    <source>
        <strain evidence="2 3">NBRC 105384</strain>
    </source>
</reference>